<comment type="caution">
    <text evidence="1">The sequence shown here is derived from an EMBL/GenBank/DDBJ whole genome shotgun (WGS) entry which is preliminary data.</text>
</comment>
<organism evidence="1 2">
    <name type="scientific">Cetraspora pellucida</name>
    <dbReference type="NCBI Taxonomy" id="1433469"/>
    <lineage>
        <taxon>Eukaryota</taxon>
        <taxon>Fungi</taxon>
        <taxon>Fungi incertae sedis</taxon>
        <taxon>Mucoromycota</taxon>
        <taxon>Glomeromycotina</taxon>
        <taxon>Glomeromycetes</taxon>
        <taxon>Diversisporales</taxon>
        <taxon>Gigasporaceae</taxon>
        <taxon>Cetraspora</taxon>
    </lineage>
</organism>
<gene>
    <name evidence="1" type="ORF">SPELUC_LOCUS14568</name>
</gene>
<dbReference type="EMBL" id="CAJVPW010043553">
    <property type="protein sequence ID" value="CAG8752338.1"/>
    <property type="molecule type" value="Genomic_DNA"/>
</dbReference>
<sequence length="47" mass="5207">NHVRILILLKKMISQIIPTTENSGSNTSILQTPSQNQLPPTQTPQQP</sequence>
<accession>A0ACA9QNW0</accession>
<feature type="non-terminal residue" evidence="1">
    <location>
        <position position="1"/>
    </location>
</feature>
<evidence type="ECO:0000313" key="1">
    <source>
        <dbReference type="EMBL" id="CAG8752338.1"/>
    </source>
</evidence>
<dbReference type="Proteomes" id="UP000789366">
    <property type="component" value="Unassembled WGS sequence"/>
</dbReference>
<name>A0ACA9QNW0_9GLOM</name>
<protein>
    <submittedName>
        <fullName evidence="1">4251_t:CDS:1</fullName>
    </submittedName>
</protein>
<proteinExistence type="predicted"/>
<keyword evidence="2" id="KW-1185">Reference proteome</keyword>
<evidence type="ECO:0000313" key="2">
    <source>
        <dbReference type="Proteomes" id="UP000789366"/>
    </source>
</evidence>
<reference evidence="1" key="1">
    <citation type="submission" date="2021-06" db="EMBL/GenBank/DDBJ databases">
        <authorList>
            <person name="Kallberg Y."/>
            <person name="Tangrot J."/>
            <person name="Rosling A."/>
        </authorList>
    </citation>
    <scope>NUCLEOTIDE SEQUENCE</scope>
    <source>
        <strain evidence="1">28 12/20/2015</strain>
    </source>
</reference>